<accession>A0A1H9RS92</accession>
<name>A0A1H9RS92_FLAFI</name>
<reference evidence="2" key="1">
    <citation type="submission" date="2016-10" db="EMBL/GenBank/DDBJ databases">
        <authorList>
            <person name="Varghese N."/>
            <person name="Submissions S."/>
        </authorList>
    </citation>
    <scope>NUCLEOTIDE SEQUENCE [LARGE SCALE GENOMIC DNA]</scope>
    <source>
        <strain evidence="2">DSM 15719</strain>
    </source>
</reference>
<sequence>MLKTVLKNNRMRKIYLFILLGFCINGFGQSLTYTVKIHYEGSRSGCHGGGLHWSFSGDSNIIGSGSLTINNEVGDKTYPTVSKYSQFKLNLNITCVPLGAATVDCNDDFDYKLFAPDLLKSIKEMQISGCIGDVSVTEFKPNGLSISSASTEVCSGTDFTLTASPAGFPDVAYHWQYSTDKGITWINFPATMQKSEGSSVRTTNDTPNINFSMDEILGTNHSDFFNKQIYFRLGYDERPFTTATAITYSACAPVVTGISYEGPKCSGDTINKIEVTFDRELYIDKGEVLKSFSLRDRINPMISIFQFLTDVTFSGKMFSFQKTDLDKIILENGHKYFIQQQAYIGTAGKGILDSDSQYDLEYVAPAALKFIATKKQDVSCNGGSDGTIEIKVWGGTPKTEGLKYNYYVDGNLLTQNITETTTSGETTAILPGISVLKDVNGLIIPHQIKVTDAENCFEK</sequence>
<protein>
    <submittedName>
        <fullName evidence="1">SprB repeat-containing protein</fullName>
    </submittedName>
</protein>
<gene>
    <name evidence="1" type="ORF">SAMN05444355_1245</name>
</gene>
<dbReference type="AlphaFoldDB" id="A0A1H9RS92"/>
<dbReference type="Pfam" id="PF13573">
    <property type="entry name" value="SprB"/>
    <property type="match status" value="1"/>
</dbReference>
<dbReference type="InterPro" id="IPR025667">
    <property type="entry name" value="SprB_repeat"/>
</dbReference>
<dbReference type="Proteomes" id="UP000183658">
    <property type="component" value="Unassembled WGS sequence"/>
</dbReference>
<evidence type="ECO:0000313" key="2">
    <source>
        <dbReference type="Proteomes" id="UP000183658"/>
    </source>
</evidence>
<dbReference type="OrthoDB" id="1351861at2"/>
<keyword evidence="2" id="KW-1185">Reference proteome</keyword>
<organism evidence="1 2">
    <name type="scientific">Flavobacterium frigoris</name>
    <dbReference type="NCBI Taxonomy" id="229204"/>
    <lineage>
        <taxon>Bacteria</taxon>
        <taxon>Pseudomonadati</taxon>
        <taxon>Bacteroidota</taxon>
        <taxon>Flavobacteriia</taxon>
        <taxon>Flavobacteriales</taxon>
        <taxon>Flavobacteriaceae</taxon>
        <taxon>Flavobacterium</taxon>
    </lineage>
</organism>
<dbReference type="EMBL" id="FOFZ01000024">
    <property type="protein sequence ID" value="SER75811.1"/>
    <property type="molecule type" value="Genomic_DNA"/>
</dbReference>
<evidence type="ECO:0000313" key="1">
    <source>
        <dbReference type="EMBL" id="SER75811.1"/>
    </source>
</evidence>
<proteinExistence type="predicted"/>